<comment type="subcellular location">
    <subcellularLocation>
        <location evidence="1">Secreted</location>
        <location evidence="1">Extracellular space</location>
    </subcellularLocation>
</comment>
<dbReference type="Gene3D" id="2.40.10.10">
    <property type="entry name" value="Trypsin-like serine proteases"/>
    <property type="match status" value="2"/>
</dbReference>
<evidence type="ECO:0000256" key="1">
    <source>
        <dbReference type="ARBA" id="ARBA00004239"/>
    </source>
</evidence>
<dbReference type="Proteomes" id="UP001187415">
    <property type="component" value="Unassembled WGS sequence"/>
</dbReference>
<evidence type="ECO:0000256" key="4">
    <source>
        <dbReference type="ARBA" id="ARBA00036320"/>
    </source>
</evidence>
<dbReference type="SMART" id="SM00020">
    <property type="entry name" value="Tryp_SPc"/>
    <property type="match status" value="1"/>
</dbReference>
<dbReference type="InterPro" id="IPR001314">
    <property type="entry name" value="Peptidase_S1A"/>
</dbReference>
<dbReference type="GO" id="GO:0005576">
    <property type="term" value="C:extracellular region"/>
    <property type="evidence" value="ECO:0007669"/>
    <property type="project" value="UniProtKB-SubCell"/>
</dbReference>
<evidence type="ECO:0000256" key="3">
    <source>
        <dbReference type="ARBA" id="ARBA00023157"/>
    </source>
</evidence>
<dbReference type="InterPro" id="IPR001254">
    <property type="entry name" value="Trypsin_dom"/>
</dbReference>
<dbReference type="SUPFAM" id="SSF50494">
    <property type="entry name" value="Trypsin-like serine proteases"/>
    <property type="match status" value="1"/>
</dbReference>
<dbReference type="InterPro" id="IPR009003">
    <property type="entry name" value="Peptidase_S1_PA"/>
</dbReference>
<comment type="caution">
    <text evidence="7">The sequence shown here is derived from an EMBL/GenBank/DDBJ whole genome shotgun (WGS) entry which is preliminary data.</text>
</comment>
<evidence type="ECO:0000313" key="8">
    <source>
        <dbReference type="Proteomes" id="UP001187415"/>
    </source>
</evidence>
<evidence type="ECO:0000313" key="7">
    <source>
        <dbReference type="EMBL" id="KAK2837893.1"/>
    </source>
</evidence>
<dbReference type="FunFam" id="2.40.10.10:FF:000005">
    <property type="entry name" value="Serine protease 37"/>
    <property type="match status" value="1"/>
</dbReference>
<sequence length="153" mass="16828">MDQRSLRGHEVTPHSMPYMVLVMNATSICGGTLISPSWVLTAAHCGKIGTVYLGVHSIKKISSTSTQMLKVTKHFPHPNYKEPGHDDDLMLLKLDKKVKETQTVKWLSLGATVQDPKAGSHCLVAGWGTTKYESQIRSDVLMAVNVTVISRKV</sequence>
<dbReference type="GO" id="GO:0006508">
    <property type="term" value="P:proteolysis"/>
    <property type="evidence" value="ECO:0007669"/>
    <property type="project" value="InterPro"/>
</dbReference>
<dbReference type="PROSITE" id="PS50240">
    <property type="entry name" value="TRYPSIN_DOM"/>
    <property type="match status" value="1"/>
</dbReference>
<feature type="domain" description="Peptidase S1" evidence="6">
    <location>
        <begin position="5"/>
        <end position="153"/>
    </location>
</feature>
<keyword evidence="2" id="KW-0865">Zymogen</keyword>
<comment type="catalytic activity">
    <reaction evidence="4">
        <text>Preferential cleavage: Arg-|-Xaa, Lys-|-Xaa.</text>
        <dbReference type="EC" id="3.4.21.4"/>
    </reaction>
</comment>
<dbReference type="Pfam" id="PF00089">
    <property type="entry name" value="Trypsin"/>
    <property type="match status" value="1"/>
</dbReference>
<dbReference type="InterPro" id="IPR018114">
    <property type="entry name" value="TRYPSIN_HIS"/>
</dbReference>
<evidence type="ECO:0000256" key="2">
    <source>
        <dbReference type="ARBA" id="ARBA00023145"/>
    </source>
</evidence>
<dbReference type="InterPro" id="IPR043504">
    <property type="entry name" value="Peptidase_S1_PA_chymotrypsin"/>
</dbReference>
<evidence type="ECO:0000259" key="6">
    <source>
        <dbReference type="PROSITE" id="PS50240"/>
    </source>
</evidence>
<organism evidence="7 8">
    <name type="scientific">Channa striata</name>
    <name type="common">Snakehead murrel</name>
    <name type="synonym">Ophicephalus striatus</name>
    <dbReference type="NCBI Taxonomy" id="64152"/>
    <lineage>
        <taxon>Eukaryota</taxon>
        <taxon>Metazoa</taxon>
        <taxon>Chordata</taxon>
        <taxon>Craniata</taxon>
        <taxon>Vertebrata</taxon>
        <taxon>Euteleostomi</taxon>
        <taxon>Actinopterygii</taxon>
        <taxon>Neopterygii</taxon>
        <taxon>Teleostei</taxon>
        <taxon>Neoteleostei</taxon>
        <taxon>Acanthomorphata</taxon>
        <taxon>Anabantaria</taxon>
        <taxon>Anabantiformes</taxon>
        <taxon>Channoidei</taxon>
        <taxon>Channidae</taxon>
        <taxon>Channa</taxon>
    </lineage>
</organism>
<dbReference type="PANTHER" id="PTHR24271:SF52">
    <property type="entry name" value="GRANZYME K"/>
    <property type="match status" value="1"/>
</dbReference>
<reference evidence="7" key="1">
    <citation type="submission" date="2023-07" db="EMBL/GenBank/DDBJ databases">
        <title>Chromosome-level Genome Assembly of Striped Snakehead (Channa striata).</title>
        <authorList>
            <person name="Liu H."/>
        </authorList>
    </citation>
    <scope>NUCLEOTIDE SEQUENCE</scope>
    <source>
        <strain evidence="7">Gz</strain>
        <tissue evidence="7">Muscle</tissue>
    </source>
</reference>
<gene>
    <name evidence="7" type="ORF">Q5P01_015105</name>
</gene>
<dbReference type="PROSITE" id="PS00134">
    <property type="entry name" value="TRYPSIN_HIS"/>
    <property type="match status" value="1"/>
</dbReference>
<keyword evidence="8" id="KW-1185">Reference proteome</keyword>
<dbReference type="PANTHER" id="PTHR24271">
    <property type="entry name" value="KALLIKREIN-RELATED"/>
    <property type="match status" value="1"/>
</dbReference>
<name>A0AA88SLQ8_CHASR</name>
<dbReference type="PRINTS" id="PR00722">
    <property type="entry name" value="CHYMOTRYPSIN"/>
</dbReference>
<dbReference type="GO" id="GO:0004252">
    <property type="term" value="F:serine-type endopeptidase activity"/>
    <property type="evidence" value="ECO:0007669"/>
    <property type="project" value="UniProtKB-EC"/>
</dbReference>
<dbReference type="EC" id="3.4.21.4" evidence="5"/>
<evidence type="ECO:0000256" key="5">
    <source>
        <dbReference type="ARBA" id="ARBA00038868"/>
    </source>
</evidence>
<dbReference type="AlphaFoldDB" id="A0AA88SLQ8"/>
<accession>A0AA88SLQ8</accession>
<keyword evidence="3" id="KW-1015">Disulfide bond</keyword>
<protein>
    <recommendedName>
        <fullName evidence="5">trypsin</fullName>
        <ecNumber evidence="5">3.4.21.4</ecNumber>
    </recommendedName>
</protein>
<dbReference type="EMBL" id="JAUPFM010000011">
    <property type="protein sequence ID" value="KAK2837893.1"/>
    <property type="molecule type" value="Genomic_DNA"/>
</dbReference>
<proteinExistence type="predicted"/>